<gene>
    <name evidence="3" type="ORF">BACCAP_01207</name>
</gene>
<keyword evidence="2" id="KW-0732">Signal</keyword>
<keyword evidence="4" id="KW-1185">Reference proteome</keyword>
<name>A6NSM8_9FIRM</name>
<reference evidence="3 4" key="2">
    <citation type="submission" date="2007-06" db="EMBL/GenBank/DDBJ databases">
        <title>Draft genome sequence of Pseudoflavonifractor capillosus ATCC 29799.</title>
        <authorList>
            <person name="Sudarsanam P."/>
            <person name="Ley R."/>
            <person name="Guruge J."/>
            <person name="Turnbaugh P.J."/>
            <person name="Mahowald M."/>
            <person name="Liep D."/>
            <person name="Gordon J."/>
        </authorList>
    </citation>
    <scope>NUCLEOTIDE SEQUENCE [LARGE SCALE GENOMIC DNA]</scope>
    <source>
        <strain evidence="3 4">ATCC 29799</strain>
    </source>
</reference>
<dbReference type="EMBL" id="AAXG02000008">
    <property type="protein sequence ID" value="EDN00985.1"/>
    <property type="molecule type" value="Genomic_DNA"/>
</dbReference>
<feature type="chain" id="PRO_5038367593" description="DUF1344 domain-containing protein" evidence="2">
    <location>
        <begin position="25"/>
        <end position="112"/>
    </location>
</feature>
<protein>
    <recommendedName>
        <fullName evidence="5">DUF1344 domain-containing protein</fullName>
    </recommendedName>
</protein>
<dbReference type="AlphaFoldDB" id="A6NSM8"/>
<sequence length="112" mass="12134">MFDMKRIAAILLSATLLLSLTACKKGEAPSTSQPKNTETAVEETQEKTVSGVINQIGDFLVLLTDDGEYQVFDFDKEVDPSSFAEGDRVEVTYTGVLGDENATPVAVVIMKE</sequence>
<evidence type="ECO:0000256" key="1">
    <source>
        <dbReference type="SAM" id="MobiDB-lite"/>
    </source>
</evidence>
<comment type="caution">
    <text evidence="3">The sequence shown here is derived from an EMBL/GenBank/DDBJ whole genome shotgun (WGS) entry which is preliminary data.</text>
</comment>
<feature type="compositionally biased region" description="Polar residues" evidence="1">
    <location>
        <begin position="29"/>
        <end position="39"/>
    </location>
</feature>
<dbReference type="STRING" id="411467.BACCAP_01207"/>
<dbReference type="eggNOG" id="ENOG502ZKRQ">
    <property type="taxonomic scope" value="Bacteria"/>
</dbReference>
<feature type="signal peptide" evidence="2">
    <location>
        <begin position="1"/>
        <end position="24"/>
    </location>
</feature>
<dbReference type="Proteomes" id="UP000003639">
    <property type="component" value="Unassembled WGS sequence"/>
</dbReference>
<organism evidence="3 4">
    <name type="scientific">Pseudoflavonifractor capillosus ATCC 29799</name>
    <dbReference type="NCBI Taxonomy" id="411467"/>
    <lineage>
        <taxon>Bacteria</taxon>
        <taxon>Bacillati</taxon>
        <taxon>Bacillota</taxon>
        <taxon>Clostridia</taxon>
        <taxon>Eubacteriales</taxon>
        <taxon>Oscillospiraceae</taxon>
        <taxon>Pseudoflavonifractor</taxon>
    </lineage>
</organism>
<accession>A6NSM8</accession>
<evidence type="ECO:0008006" key="5">
    <source>
        <dbReference type="Google" id="ProtNLM"/>
    </source>
</evidence>
<evidence type="ECO:0000313" key="3">
    <source>
        <dbReference type="EMBL" id="EDN00985.1"/>
    </source>
</evidence>
<reference evidence="3 4" key="1">
    <citation type="submission" date="2007-04" db="EMBL/GenBank/DDBJ databases">
        <authorList>
            <person name="Fulton L."/>
            <person name="Clifton S."/>
            <person name="Fulton B."/>
            <person name="Xu J."/>
            <person name="Minx P."/>
            <person name="Pepin K.H."/>
            <person name="Johnson M."/>
            <person name="Thiruvilangam P."/>
            <person name="Bhonagiri V."/>
            <person name="Nash W.E."/>
            <person name="Mardis E.R."/>
            <person name="Wilson R.K."/>
        </authorList>
    </citation>
    <scope>NUCLEOTIDE SEQUENCE [LARGE SCALE GENOMIC DNA]</scope>
    <source>
        <strain evidence="3 4">ATCC 29799</strain>
    </source>
</reference>
<feature type="region of interest" description="Disordered" evidence="1">
    <location>
        <begin position="26"/>
        <end position="46"/>
    </location>
</feature>
<proteinExistence type="predicted"/>
<evidence type="ECO:0000256" key="2">
    <source>
        <dbReference type="SAM" id="SignalP"/>
    </source>
</evidence>
<dbReference type="PROSITE" id="PS51257">
    <property type="entry name" value="PROKAR_LIPOPROTEIN"/>
    <property type="match status" value="1"/>
</dbReference>
<evidence type="ECO:0000313" key="4">
    <source>
        <dbReference type="Proteomes" id="UP000003639"/>
    </source>
</evidence>